<accession>A0A0N4W7V8</accession>
<dbReference type="AlphaFoldDB" id="A0A0N4W7V8"/>
<proteinExistence type="predicted"/>
<reference evidence="1" key="1">
    <citation type="submission" date="2017-02" db="UniProtKB">
        <authorList>
            <consortium name="WormBaseParasite"/>
        </authorList>
    </citation>
    <scope>IDENTIFICATION</scope>
</reference>
<evidence type="ECO:0000313" key="1">
    <source>
        <dbReference type="WBParaSite" id="HPLM_0000624801-mRNA-1"/>
    </source>
</evidence>
<dbReference type="WBParaSite" id="HPLM_0000624801-mRNA-1">
    <property type="protein sequence ID" value="HPLM_0000624801-mRNA-1"/>
    <property type="gene ID" value="HPLM_0000624801"/>
</dbReference>
<protein>
    <submittedName>
        <fullName evidence="1">Secreted protein</fullName>
    </submittedName>
</protein>
<organism evidence="1">
    <name type="scientific">Haemonchus placei</name>
    <name type="common">Barber's pole worm</name>
    <dbReference type="NCBI Taxonomy" id="6290"/>
    <lineage>
        <taxon>Eukaryota</taxon>
        <taxon>Metazoa</taxon>
        <taxon>Ecdysozoa</taxon>
        <taxon>Nematoda</taxon>
        <taxon>Chromadorea</taxon>
        <taxon>Rhabditida</taxon>
        <taxon>Rhabditina</taxon>
        <taxon>Rhabditomorpha</taxon>
        <taxon>Strongyloidea</taxon>
        <taxon>Trichostrongylidae</taxon>
        <taxon>Haemonchus</taxon>
    </lineage>
</organism>
<name>A0A0N4W7V8_HAEPC</name>
<sequence>LTTRLTKLSSRSMQSLVAVFKNLKFASLRVAKIDSSVSTFEGTSQTIRRISLDCVHDRLSSFKCFGFFI</sequence>